<evidence type="ECO:0000259" key="1">
    <source>
        <dbReference type="Pfam" id="PF01764"/>
    </source>
</evidence>
<dbReference type="InterPro" id="IPR029058">
    <property type="entry name" value="AB_hydrolase_fold"/>
</dbReference>
<proteinExistence type="predicted"/>
<dbReference type="Pfam" id="PF01764">
    <property type="entry name" value="Lipase_3"/>
    <property type="match status" value="1"/>
</dbReference>
<dbReference type="AlphaFoldDB" id="A0A1V4BSM5"/>
<gene>
    <name evidence="2" type="ORF">B1L04_14230</name>
</gene>
<name>A0A1V4BSM5_MICAE</name>
<dbReference type="EMBL" id="MVGR01000004">
    <property type="protein sequence ID" value="OPF17209.1"/>
    <property type="molecule type" value="Genomic_DNA"/>
</dbReference>
<sequence>MPTYDQQQTLFCLSMFANISNSEKVITDLAEPTVQAKIGQWTILWGPVIYYHDPKNQNWDNIMYVAKGENAETNNPQYVVAIAATNPQSVFDWLQEDAATHNMVSWSTQFAERGKISEGTNTGITILQNLKDASNRSLLEFLTQEIPSQSDQPLEIITTGHSLGGALSPVMALWLYENQATWNPTGKQITVNTQFSAGATPGDQTFSDYYGNTEPGLNQSSRLWNSLDIVPHAWNIQQLKQIPTLYESCNIPKSSRIALLVNSQIQKVKNCNYLALNPSTFAMKGECGVFSQPQTTPLKQFLQEAYFQHIQAYFNLLEIDWPLTENVADSLTLTEQDLDDIATKLS</sequence>
<dbReference type="Proteomes" id="UP000189835">
    <property type="component" value="Unassembled WGS sequence"/>
</dbReference>
<evidence type="ECO:0000313" key="3">
    <source>
        <dbReference type="Proteomes" id="UP000189835"/>
    </source>
</evidence>
<feature type="domain" description="Fungal lipase-type" evidence="1">
    <location>
        <begin position="80"/>
        <end position="235"/>
    </location>
</feature>
<dbReference type="RefSeq" id="WP_079208201.1">
    <property type="nucleotide sequence ID" value="NZ_MVGR01000004.1"/>
</dbReference>
<reference evidence="2 3" key="1">
    <citation type="submission" date="2017-02" db="EMBL/GenBank/DDBJ databases">
        <title>Genome sequence of Microcystis aeruginosa KW.</title>
        <authorList>
            <person name="Oh H.-M."/>
            <person name="Ahn C.-Y."/>
            <person name="Jeong H."/>
            <person name="Srivastava A."/>
            <person name="Lee H.-G."/>
            <person name="Kang S.-R."/>
        </authorList>
    </citation>
    <scope>NUCLEOTIDE SEQUENCE [LARGE SCALE GENOMIC DNA]</scope>
    <source>
        <strain evidence="2 3">KW</strain>
    </source>
</reference>
<dbReference type="InterPro" id="IPR002921">
    <property type="entry name" value="Fungal_lipase-type"/>
</dbReference>
<accession>A0A1V4BSM5</accession>
<dbReference type="Gene3D" id="3.40.50.1820">
    <property type="entry name" value="alpha/beta hydrolase"/>
    <property type="match status" value="1"/>
</dbReference>
<dbReference type="SUPFAM" id="SSF53474">
    <property type="entry name" value="alpha/beta-Hydrolases"/>
    <property type="match status" value="1"/>
</dbReference>
<evidence type="ECO:0000313" key="2">
    <source>
        <dbReference type="EMBL" id="OPF17209.1"/>
    </source>
</evidence>
<organism evidence="2 3">
    <name type="scientific">Microcystis aeruginosa KW</name>
    <dbReference type="NCBI Taxonomy" id="1960155"/>
    <lineage>
        <taxon>Bacteria</taxon>
        <taxon>Bacillati</taxon>
        <taxon>Cyanobacteriota</taxon>
        <taxon>Cyanophyceae</taxon>
        <taxon>Oscillatoriophycideae</taxon>
        <taxon>Chroococcales</taxon>
        <taxon>Microcystaceae</taxon>
        <taxon>Microcystis</taxon>
    </lineage>
</organism>
<dbReference type="GO" id="GO:0006629">
    <property type="term" value="P:lipid metabolic process"/>
    <property type="evidence" value="ECO:0007669"/>
    <property type="project" value="InterPro"/>
</dbReference>
<comment type="caution">
    <text evidence="2">The sequence shown here is derived from an EMBL/GenBank/DDBJ whole genome shotgun (WGS) entry which is preliminary data.</text>
</comment>
<protein>
    <submittedName>
        <fullName evidence="2">Lipase</fullName>
    </submittedName>
</protein>